<reference evidence="2" key="1">
    <citation type="submission" date="2016-11" db="EMBL/GenBank/DDBJ databases">
        <authorList>
            <person name="Papadimitriou K."/>
        </authorList>
    </citation>
    <scope>NUCLEOTIDE SEQUENCE [LARGE SCALE GENOMIC DNA]</scope>
    <source>
        <strain evidence="2">ACA-DC 1533</strain>
    </source>
</reference>
<evidence type="ECO:0000313" key="2">
    <source>
        <dbReference type="Proteomes" id="UP000190935"/>
    </source>
</evidence>
<evidence type="ECO:0000313" key="1">
    <source>
        <dbReference type="EMBL" id="SFV41496.1"/>
    </source>
</evidence>
<organism evidence="1 2">
    <name type="scientific">Ligilactobacillus acidipiscis</name>
    <dbReference type="NCBI Taxonomy" id="89059"/>
    <lineage>
        <taxon>Bacteria</taxon>
        <taxon>Bacillati</taxon>
        <taxon>Bacillota</taxon>
        <taxon>Bacilli</taxon>
        <taxon>Lactobacillales</taxon>
        <taxon>Lactobacillaceae</taxon>
        <taxon>Ligilactobacillus</taxon>
    </lineage>
</organism>
<dbReference type="Proteomes" id="UP000190935">
    <property type="component" value="Chromosome I"/>
</dbReference>
<dbReference type="KEGG" id="laca:LAC1533_2073"/>
<dbReference type="EMBL" id="LT630287">
    <property type="protein sequence ID" value="SFV41496.1"/>
    <property type="molecule type" value="Genomic_DNA"/>
</dbReference>
<protein>
    <submittedName>
        <fullName evidence="1">Uncharacterized protein</fullName>
    </submittedName>
</protein>
<dbReference type="AlphaFoldDB" id="A0A1K1KVH9"/>
<proteinExistence type="predicted"/>
<name>A0A1K1KVH9_9LACO</name>
<accession>A0A1K1KVH9</accession>
<gene>
    <name evidence="1" type="ORF">LAC1533_2073</name>
</gene>
<sequence length="37" mass="4348">MMKINIISLETFVINQSYNFQNEMPNILFWMTGNGAH</sequence>